<dbReference type="PROSITE" id="PS51462">
    <property type="entry name" value="NUDIX"/>
    <property type="match status" value="2"/>
</dbReference>
<dbReference type="InterPro" id="IPR015797">
    <property type="entry name" value="NUDIX_hydrolase-like_dom_sf"/>
</dbReference>
<protein>
    <recommendedName>
        <fullName evidence="1">Nudix hydrolase domain-containing protein</fullName>
    </recommendedName>
</protein>
<dbReference type="PANTHER" id="PTHR16099">
    <property type="entry name" value="8-OXO-DGTP DIPHOSPHATES NUDT15"/>
    <property type="match status" value="1"/>
</dbReference>
<comment type="caution">
    <text evidence="2">The sequence shown here is derived from an EMBL/GenBank/DDBJ whole genome shotgun (WGS) entry which is preliminary data.</text>
</comment>
<reference evidence="2" key="1">
    <citation type="submission" date="2023-10" db="EMBL/GenBank/DDBJ databases">
        <authorList>
            <person name="Chen Y."/>
            <person name="Shah S."/>
            <person name="Dougan E. K."/>
            <person name="Thang M."/>
            <person name="Chan C."/>
        </authorList>
    </citation>
    <scope>NUCLEOTIDE SEQUENCE [LARGE SCALE GENOMIC DNA]</scope>
</reference>
<gene>
    <name evidence="2" type="ORF">PCOR1329_LOCUS3217</name>
</gene>
<evidence type="ECO:0000313" key="3">
    <source>
        <dbReference type="Proteomes" id="UP001189429"/>
    </source>
</evidence>
<evidence type="ECO:0000313" key="2">
    <source>
        <dbReference type="EMBL" id="CAK0792723.1"/>
    </source>
</evidence>
<dbReference type="Gene3D" id="3.90.79.10">
    <property type="entry name" value="Nucleoside Triphosphate Pyrophosphohydrolase"/>
    <property type="match status" value="2"/>
</dbReference>
<evidence type="ECO:0000259" key="1">
    <source>
        <dbReference type="PROSITE" id="PS51462"/>
    </source>
</evidence>
<dbReference type="Proteomes" id="UP001189429">
    <property type="component" value="Unassembled WGS sequence"/>
</dbReference>
<accession>A0ABN9PMN0</accession>
<dbReference type="SUPFAM" id="SSF55811">
    <property type="entry name" value="Nudix"/>
    <property type="match status" value="2"/>
</dbReference>
<proteinExistence type="predicted"/>
<keyword evidence="3" id="KW-1185">Reference proteome</keyword>
<organism evidence="2 3">
    <name type="scientific">Prorocentrum cordatum</name>
    <dbReference type="NCBI Taxonomy" id="2364126"/>
    <lineage>
        <taxon>Eukaryota</taxon>
        <taxon>Sar</taxon>
        <taxon>Alveolata</taxon>
        <taxon>Dinophyceae</taxon>
        <taxon>Prorocentrales</taxon>
        <taxon>Prorocentraceae</taxon>
        <taxon>Prorocentrum</taxon>
    </lineage>
</organism>
<dbReference type="PANTHER" id="PTHR16099:SF5">
    <property type="entry name" value="NUCLEOTIDE TRIPHOSPHATE DIPHOSPHATASE NUDT15"/>
    <property type="match status" value="1"/>
</dbReference>
<feature type="domain" description="Nudix hydrolase" evidence="1">
    <location>
        <begin position="12"/>
        <end position="145"/>
    </location>
</feature>
<dbReference type="EMBL" id="CAUYUJ010000822">
    <property type="protein sequence ID" value="CAK0792723.1"/>
    <property type="molecule type" value="Genomic_DNA"/>
</dbReference>
<dbReference type="InterPro" id="IPR000086">
    <property type="entry name" value="NUDIX_hydrolase_dom"/>
</dbReference>
<sequence>MAPSAQPPANKASRPKVGVGVFVTSAEHPGCVLLGRRRGSAGSGTWALPGGHQEAQETWQQAAEREVWEEAALRLRDVRVATVINSMDPASGYHYCVVFMSAAARGEPVNAEPDKCDGWSWHPWDDPLPEPVFKTLSDLRSSGFNPFTDCGTVLGEEPLPPYCCAILATEAPSCGAGPSLLLEHRSQSAEVAAGQLTCFGGKREPGEAPLDCVRRECREELGWEGELVAWFFLGAAPPEGAPLTFEEGRGGAWRPLGALLDGGGAGAPAELSPWHACALHAWRRGARRADFAGRRGLHVP</sequence>
<name>A0ABN9PMN0_9DINO</name>
<feature type="non-terminal residue" evidence="2">
    <location>
        <position position="300"/>
    </location>
</feature>
<dbReference type="CDD" id="cd04678">
    <property type="entry name" value="NUDIX_MTH2_Nudt15"/>
    <property type="match status" value="1"/>
</dbReference>
<feature type="domain" description="Nudix hydrolase" evidence="1">
    <location>
        <begin position="158"/>
        <end position="299"/>
    </location>
</feature>
<dbReference type="Pfam" id="PF00293">
    <property type="entry name" value="NUDIX"/>
    <property type="match status" value="2"/>
</dbReference>